<name>A0A327KRI0_9BRAD</name>
<dbReference type="SUPFAM" id="SSF88713">
    <property type="entry name" value="Glycoside hydrolase/deacetylase"/>
    <property type="match status" value="1"/>
</dbReference>
<evidence type="ECO:0000256" key="4">
    <source>
        <dbReference type="ARBA" id="ARBA00022723"/>
    </source>
</evidence>
<feature type="signal peptide" evidence="8">
    <location>
        <begin position="1"/>
        <end position="31"/>
    </location>
</feature>
<evidence type="ECO:0000256" key="3">
    <source>
        <dbReference type="ARBA" id="ARBA00020071"/>
    </source>
</evidence>
<dbReference type="EMBL" id="NPEU01000027">
    <property type="protein sequence ID" value="RAI41021.1"/>
    <property type="molecule type" value="Genomic_DNA"/>
</dbReference>
<keyword evidence="11" id="KW-1185">Reference proteome</keyword>
<feature type="region of interest" description="Disordered" evidence="7">
    <location>
        <begin position="30"/>
        <end position="49"/>
    </location>
</feature>
<evidence type="ECO:0000313" key="10">
    <source>
        <dbReference type="EMBL" id="RAI41021.1"/>
    </source>
</evidence>
<comment type="caution">
    <text evidence="10">The sequence shown here is derived from an EMBL/GenBank/DDBJ whole genome shotgun (WGS) entry which is preliminary data.</text>
</comment>
<dbReference type="InterPro" id="IPR011330">
    <property type="entry name" value="Glyco_hydro/deAcase_b/a-brl"/>
</dbReference>
<dbReference type="GO" id="GO:0016020">
    <property type="term" value="C:membrane"/>
    <property type="evidence" value="ECO:0007669"/>
    <property type="project" value="TreeGrafter"/>
</dbReference>
<dbReference type="Gene3D" id="3.20.20.370">
    <property type="entry name" value="Glycoside hydrolase/deacetylase"/>
    <property type="match status" value="1"/>
</dbReference>
<gene>
    <name evidence="10" type="ORF">CH338_04455</name>
</gene>
<evidence type="ECO:0000313" key="11">
    <source>
        <dbReference type="Proteomes" id="UP000248863"/>
    </source>
</evidence>
<protein>
    <recommendedName>
        <fullName evidence="3">Chitooligosaccharide deacetylase</fullName>
    </recommendedName>
    <alternativeName>
        <fullName evidence="6">Nodulation protein B</fullName>
    </alternativeName>
</protein>
<evidence type="ECO:0000256" key="2">
    <source>
        <dbReference type="ARBA" id="ARBA00010973"/>
    </source>
</evidence>
<dbReference type="PROSITE" id="PS51677">
    <property type="entry name" value="NODB"/>
    <property type="match status" value="1"/>
</dbReference>
<evidence type="ECO:0000256" key="6">
    <source>
        <dbReference type="ARBA" id="ARBA00032976"/>
    </source>
</evidence>
<feature type="compositionally biased region" description="Pro residues" evidence="7">
    <location>
        <begin position="448"/>
        <end position="463"/>
    </location>
</feature>
<dbReference type="OrthoDB" id="276604at2"/>
<reference evidence="10 11" key="1">
    <citation type="submission" date="2017-07" db="EMBL/GenBank/DDBJ databases">
        <title>Draft Genome Sequences of Select Purple Nonsulfur Bacteria.</title>
        <authorList>
            <person name="Lasarre B."/>
            <person name="Mckinlay J.B."/>
        </authorList>
    </citation>
    <scope>NUCLEOTIDE SEQUENCE [LARGE SCALE GENOMIC DNA]</scope>
    <source>
        <strain evidence="10 11">DSM 11907</strain>
    </source>
</reference>
<comment type="similarity">
    <text evidence="2">Belongs to the polysaccharide deacetylase family.</text>
</comment>
<feature type="compositionally biased region" description="Low complexity" evidence="7">
    <location>
        <begin position="438"/>
        <end position="447"/>
    </location>
</feature>
<evidence type="ECO:0000259" key="9">
    <source>
        <dbReference type="PROSITE" id="PS51677"/>
    </source>
</evidence>
<dbReference type="InterPro" id="IPR050248">
    <property type="entry name" value="Polysacc_deacetylase_ArnD"/>
</dbReference>
<sequence length="486" mass="51217">MRRLCASGPSLIASSVVLSLLVAATATPSRAAGPSPAPSACPGNPNALGTSRTLVVDPMEHARVGVMQYRETLPLEPKEVVITFDDGPIPPYSNRVLDILASECVKVTYFLVGKMAHAYPSIVRRMQAEGHTIGTHSNSHPLTFHKMPIAQAEAEIESGIANTAAALGDRAAVAPFFRIPGLLRRDEVERLLVSRGLMTWSADYPADDWKHIPGDEVMKRALERIEARGRGMLLLHDIQPATVLALPGLLRTLKQRGYKIVHVVPASPDQPKTATLPEQWMGRRGASGSGNGGSWPTPAFTIETLLADPILPTYDPKNVGVIDALGPAPVLARSRMHSFRAPAHAVPLPPEPVWPRHFDDAAASRAASQPVALPVPSMGSFGQDQDFAPASPVLGTAGHAALLPPVPVFGPGEARPTLGPRLAALKPPAGSRAPSAHAPATTPVSLTPVPPPTTAAPPLPAPEPTGAAPRGLLGRWPFSTSAMPRL</sequence>
<evidence type="ECO:0000256" key="5">
    <source>
        <dbReference type="ARBA" id="ARBA00022801"/>
    </source>
</evidence>
<keyword evidence="8" id="KW-0732">Signal</keyword>
<dbReference type="PANTHER" id="PTHR10587:SF133">
    <property type="entry name" value="CHITIN DEACETYLASE 1-RELATED"/>
    <property type="match status" value="1"/>
</dbReference>
<dbReference type="InterPro" id="IPR002509">
    <property type="entry name" value="NODB_dom"/>
</dbReference>
<evidence type="ECO:0000256" key="7">
    <source>
        <dbReference type="SAM" id="MobiDB-lite"/>
    </source>
</evidence>
<feature type="domain" description="NodB homology" evidence="9">
    <location>
        <begin position="78"/>
        <end position="261"/>
    </location>
</feature>
<evidence type="ECO:0000256" key="1">
    <source>
        <dbReference type="ARBA" id="ARBA00003236"/>
    </source>
</evidence>
<proteinExistence type="inferred from homology"/>
<feature type="compositionally biased region" description="Low complexity" evidence="7">
    <location>
        <begin position="30"/>
        <end position="47"/>
    </location>
</feature>
<dbReference type="Pfam" id="PF01522">
    <property type="entry name" value="Polysacc_deac_1"/>
    <property type="match status" value="1"/>
</dbReference>
<organism evidence="10 11">
    <name type="scientific">Rhodoplanes elegans</name>
    <dbReference type="NCBI Taxonomy" id="29408"/>
    <lineage>
        <taxon>Bacteria</taxon>
        <taxon>Pseudomonadati</taxon>
        <taxon>Pseudomonadota</taxon>
        <taxon>Alphaproteobacteria</taxon>
        <taxon>Hyphomicrobiales</taxon>
        <taxon>Nitrobacteraceae</taxon>
        <taxon>Rhodoplanes</taxon>
    </lineage>
</organism>
<dbReference type="Proteomes" id="UP000248863">
    <property type="component" value="Unassembled WGS sequence"/>
</dbReference>
<dbReference type="AlphaFoldDB" id="A0A327KRI0"/>
<comment type="function">
    <text evidence="1">Is involved in generating a small heat-stable compound (Nod), an acylated oligomer of N-acetylglucosamine, that stimulates mitosis in various plant protoplasts.</text>
</comment>
<dbReference type="GO" id="GO:0005975">
    <property type="term" value="P:carbohydrate metabolic process"/>
    <property type="evidence" value="ECO:0007669"/>
    <property type="project" value="InterPro"/>
</dbReference>
<dbReference type="GO" id="GO:0046872">
    <property type="term" value="F:metal ion binding"/>
    <property type="evidence" value="ECO:0007669"/>
    <property type="project" value="UniProtKB-KW"/>
</dbReference>
<keyword evidence="4" id="KW-0479">Metal-binding</keyword>
<accession>A0A327KRI0</accession>
<dbReference type="GO" id="GO:0016810">
    <property type="term" value="F:hydrolase activity, acting on carbon-nitrogen (but not peptide) bonds"/>
    <property type="evidence" value="ECO:0007669"/>
    <property type="project" value="InterPro"/>
</dbReference>
<evidence type="ECO:0000256" key="8">
    <source>
        <dbReference type="SAM" id="SignalP"/>
    </source>
</evidence>
<feature type="chain" id="PRO_5016304185" description="Chitooligosaccharide deacetylase" evidence="8">
    <location>
        <begin position="32"/>
        <end position="486"/>
    </location>
</feature>
<feature type="region of interest" description="Disordered" evidence="7">
    <location>
        <begin position="412"/>
        <end position="486"/>
    </location>
</feature>
<dbReference type="PANTHER" id="PTHR10587">
    <property type="entry name" value="GLYCOSYL TRANSFERASE-RELATED"/>
    <property type="match status" value="1"/>
</dbReference>
<dbReference type="CDD" id="cd10917">
    <property type="entry name" value="CE4_NodB_like_6s_7s"/>
    <property type="match status" value="1"/>
</dbReference>
<keyword evidence="5" id="KW-0378">Hydrolase</keyword>